<keyword evidence="15" id="KW-1185">Reference proteome</keyword>
<evidence type="ECO:0000313" key="15">
    <source>
        <dbReference type="Proteomes" id="UP000037178"/>
    </source>
</evidence>
<dbReference type="InterPro" id="IPR055344">
    <property type="entry name" value="SecD_SecF_C_bact"/>
</dbReference>
<dbReference type="GO" id="GO:0006605">
    <property type="term" value="P:protein targeting"/>
    <property type="evidence" value="ECO:0007669"/>
    <property type="project" value="UniProtKB-UniRule"/>
</dbReference>
<dbReference type="FunFam" id="1.20.1640.10:FF:000024">
    <property type="entry name" value="Multifunctional fusion protein"/>
    <property type="match status" value="1"/>
</dbReference>
<dbReference type="GO" id="GO:0015450">
    <property type="term" value="F:protein-transporting ATPase activity"/>
    <property type="evidence" value="ECO:0007669"/>
    <property type="project" value="InterPro"/>
</dbReference>
<dbReference type="PANTHER" id="PTHR30081">
    <property type="entry name" value="PROTEIN-EXPORT MEMBRANE PROTEIN SEC"/>
    <property type="match status" value="1"/>
</dbReference>
<dbReference type="InterPro" id="IPR005665">
    <property type="entry name" value="SecF_bac"/>
</dbReference>
<evidence type="ECO:0000256" key="12">
    <source>
        <dbReference type="HAMAP-Rule" id="MF_01464"/>
    </source>
</evidence>
<evidence type="ECO:0000256" key="9">
    <source>
        <dbReference type="ARBA" id="ARBA00059018"/>
    </source>
</evidence>
<proteinExistence type="inferred from homology"/>
<dbReference type="InterPro" id="IPR022645">
    <property type="entry name" value="SecD/SecF_bac"/>
</dbReference>
<keyword evidence="5 12" id="KW-0653">Protein transport</keyword>
<keyword evidence="3 12" id="KW-1003">Cell membrane</keyword>
<dbReference type="GO" id="GO:0043952">
    <property type="term" value="P:protein transport by the Sec complex"/>
    <property type="evidence" value="ECO:0007669"/>
    <property type="project" value="UniProtKB-UniRule"/>
</dbReference>
<evidence type="ECO:0000256" key="8">
    <source>
        <dbReference type="ARBA" id="ARBA00023136"/>
    </source>
</evidence>
<dbReference type="Proteomes" id="UP000037178">
    <property type="component" value="Unassembled WGS sequence"/>
</dbReference>
<dbReference type="NCBIfam" id="TIGR00966">
    <property type="entry name" value="transloc_SecF"/>
    <property type="match status" value="1"/>
</dbReference>
<feature type="domain" description="Protein export membrane protein SecD/SecF C-terminal" evidence="13">
    <location>
        <begin position="116"/>
        <end position="302"/>
    </location>
</feature>
<dbReference type="RefSeq" id="WP_049642146.1">
    <property type="nucleotide sequence ID" value="NZ_LFTY01000002.1"/>
</dbReference>
<comment type="caution">
    <text evidence="14">The sequence shown here is derived from an EMBL/GenBank/DDBJ whole genome shotgun (WGS) entry which is preliminary data.</text>
</comment>
<organism evidence="14 15">
    <name type="scientific">Candidatus Rhodobacter oscarellae</name>
    <dbReference type="NCBI Taxonomy" id="1675527"/>
    <lineage>
        <taxon>Bacteria</taxon>
        <taxon>Pseudomonadati</taxon>
        <taxon>Pseudomonadota</taxon>
        <taxon>Alphaproteobacteria</taxon>
        <taxon>Rhodobacterales</taxon>
        <taxon>Rhodobacter group</taxon>
        <taxon>Rhodobacter</taxon>
    </lineage>
</organism>
<dbReference type="InterPro" id="IPR022646">
    <property type="entry name" value="SecD/SecF_CS"/>
</dbReference>
<dbReference type="EMBL" id="LFTY01000002">
    <property type="protein sequence ID" value="KMW56225.1"/>
    <property type="molecule type" value="Genomic_DNA"/>
</dbReference>
<dbReference type="PRINTS" id="PR01755">
    <property type="entry name" value="SECFTRNLCASE"/>
</dbReference>
<feature type="transmembrane region" description="Helical" evidence="12">
    <location>
        <begin position="198"/>
        <end position="219"/>
    </location>
</feature>
<dbReference type="InterPro" id="IPR022813">
    <property type="entry name" value="SecD/SecF_arch_bac"/>
</dbReference>
<comment type="similarity">
    <text evidence="10">In the C-terminal section; belongs to the SecD/SecF family. SecF subfamily.</text>
</comment>
<name>A0A0J9E0I0_9RHOB</name>
<evidence type="ECO:0000256" key="11">
    <source>
        <dbReference type="ARBA" id="ARBA00061053"/>
    </source>
</evidence>
<dbReference type="PATRIC" id="fig|1675527.3.peg.1258"/>
<evidence type="ECO:0000256" key="2">
    <source>
        <dbReference type="ARBA" id="ARBA00022448"/>
    </source>
</evidence>
<keyword evidence="7 12" id="KW-0811">Translocation</keyword>
<dbReference type="InterPro" id="IPR048634">
    <property type="entry name" value="SecD_SecF_C"/>
</dbReference>
<evidence type="ECO:0000259" key="13">
    <source>
        <dbReference type="Pfam" id="PF02355"/>
    </source>
</evidence>
<dbReference type="STRING" id="1675527.AIOL_001177"/>
<comment type="subunit">
    <text evidence="12">Forms a complex with SecD. Part of the essential Sec protein translocation apparatus which comprises SecA, SecYEG and auxiliary proteins SecDF-YajC and YidC.</text>
</comment>
<gene>
    <name evidence="12" type="primary">secF</name>
    <name evidence="14" type="ORF">AIOL_001177</name>
</gene>
<feature type="transmembrane region" description="Helical" evidence="12">
    <location>
        <begin position="143"/>
        <end position="163"/>
    </location>
</feature>
<comment type="similarity">
    <text evidence="12">Belongs to the SecD/SecF family. SecF subfamily.</text>
</comment>
<keyword evidence="6 12" id="KW-1133">Transmembrane helix</keyword>
<feature type="transmembrane region" description="Helical" evidence="12">
    <location>
        <begin position="274"/>
        <end position="298"/>
    </location>
</feature>
<accession>A0A0J9E0I0</accession>
<comment type="similarity">
    <text evidence="11">In the N-terminal section; belongs to the SecD/SecF family. SecD subfamily.</text>
</comment>
<evidence type="ECO:0000256" key="7">
    <source>
        <dbReference type="ARBA" id="ARBA00023010"/>
    </source>
</evidence>
<reference evidence="14 15" key="1">
    <citation type="submission" date="2015-06" db="EMBL/GenBank/DDBJ databases">
        <title>Draft genome sequence of an Alphaproteobacteria species associated to the Mediterranean sponge Oscarella lobularis.</title>
        <authorList>
            <person name="Jourda C."/>
            <person name="Santini S."/>
            <person name="Claverie J.-M."/>
        </authorList>
    </citation>
    <scope>NUCLEOTIDE SEQUENCE [LARGE SCALE GENOMIC DNA]</scope>
    <source>
        <strain evidence="14">IGS</strain>
    </source>
</reference>
<dbReference type="PANTHER" id="PTHR30081:SF8">
    <property type="entry name" value="PROTEIN TRANSLOCASE SUBUNIT SECF"/>
    <property type="match status" value="1"/>
</dbReference>
<dbReference type="Gene3D" id="1.20.1640.10">
    <property type="entry name" value="Multidrug efflux transporter AcrB transmembrane domain"/>
    <property type="match status" value="1"/>
</dbReference>
<keyword evidence="8 12" id="KW-0472">Membrane</keyword>
<evidence type="ECO:0000256" key="6">
    <source>
        <dbReference type="ARBA" id="ARBA00022989"/>
    </source>
</evidence>
<feature type="transmembrane region" description="Helical" evidence="12">
    <location>
        <begin position="20"/>
        <end position="45"/>
    </location>
</feature>
<comment type="subcellular location">
    <subcellularLocation>
        <location evidence="1 12">Cell membrane</location>
        <topology evidence="1 12">Multi-pass membrane protein</topology>
    </subcellularLocation>
</comment>
<dbReference type="OrthoDB" id="9774769at2"/>
<dbReference type="GO" id="GO:0005886">
    <property type="term" value="C:plasma membrane"/>
    <property type="evidence" value="ECO:0007669"/>
    <property type="project" value="UniProtKB-SubCell"/>
</dbReference>
<evidence type="ECO:0000256" key="3">
    <source>
        <dbReference type="ARBA" id="ARBA00022475"/>
    </source>
</evidence>
<dbReference type="NCBIfam" id="TIGR00916">
    <property type="entry name" value="2A0604s01"/>
    <property type="match status" value="1"/>
</dbReference>
<protein>
    <recommendedName>
        <fullName evidence="12">Protein-export membrane protein SecF</fullName>
    </recommendedName>
</protein>
<keyword evidence="4 12" id="KW-0812">Transmembrane</keyword>
<evidence type="ECO:0000313" key="14">
    <source>
        <dbReference type="EMBL" id="KMW56225.1"/>
    </source>
</evidence>
<evidence type="ECO:0000256" key="1">
    <source>
        <dbReference type="ARBA" id="ARBA00004651"/>
    </source>
</evidence>
<comment type="function">
    <text evidence="9 12">Part of the Sec protein translocase complex. Interacts with the SecYEG preprotein conducting channel. SecDF uses the proton motive force (PMF) to complete protein translocation after the ATP-dependent function of SecA.</text>
</comment>
<evidence type="ECO:0000256" key="10">
    <source>
        <dbReference type="ARBA" id="ARBA00060856"/>
    </source>
</evidence>
<dbReference type="GO" id="GO:0065002">
    <property type="term" value="P:intracellular protein transmembrane transport"/>
    <property type="evidence" value="ECO:0007669"/>
    <property type="project" value="UniProtKB-UniRule"/>
</dbReference>
<evidence type="ECO:0000256" key="5">
    <source>
        <dbReference type="ARBA" id="ARBA00022927"/>
    </source>
</evidence>
<feature type="transmembrane region" description="Helical" evidence="12">
    <location>
        <begin position="170"/>
        <end position="192"/>
    </location>
</feature>
<keyword evidence="2 12" id="KW-0813">Transport</keyword>
<sequence length="322" mass="35134">MRLRLVPENTNWDFFRFARLTFGFSIFLVALSLVLEAVIGLNYGIDFKGGTTIRTESAQPVDVGTYRQAIAPLDLGDVSITEVFDPTFGPEQNVATVKIQAQEGDESVAAETVNAVQDALRVIDPNMTFPSVESVGPKVSGELIWTAVMAVLAAIGAVLFYIWLRFEWQFSLGAVAALVHDVIITIGVFSLLQIQFDLAIIAALLTIVGYSLNDTVVVFDRVRENLVKYKVRPMQEVLNLSINETLSRTVMTSGTTLIALISLLVLGGDVIRGFVFAMTWGVVVGTYSSVFVASNILLMLGTKRDWSKPDANQGNQFGNVDA</sequence>
<dbReference type="Pfam" id="PF07549">
    <property type="entry name" value="Sec_GG"/>
    <property type="match status" value="1"/>
</dbReference>
<feature type="transmembrane region" description="Helical" evidence="12">
    <location>
        <begin position="250"/>
        <end position="268"/>
    </location>
</feature>
<dbReference type="HAMAP" id="MF_01464_B">
    <property type="entry name" value="SecF_B"/>
    <property type="match status" value="1"/>
</dbReference>
<evidence type="ECO:0000256" key="4">
    <source>
        <dbReference type="ARBA" id="ARBA00022692"/>
    </source>
</evidence>
<dbReference type="AlphaFoldDB" id="A0A0J9E0I0"/>
<dbReference type="SUPFAM" id="SSF82866">
    <property type="entry name" value="Multidrug efflux transporter AcrB transmembrane domain"/>
    <property type="match status" value="1"/>
</dbReference>
<dbReference type="Pfam" id="PF02355">
    <property type="entry name" value="SecD_SecF_C"/>
    <property type="match status" value="1"/>
</dbReference>